<dbReference type="InterPro" id="IPR036770">
    <property type="entry name" value="Ankyrin_rpt-contain_sf"/>
</dbReference>
<feature type="repeat" description="ANK" evidence="7">
    <location>
        <begin position="140"/>
        <end position="172"/>
    </location>
</feature>
<comment type="subcellular location">
    <subcellularLocation>
        <location evidence="1">Membrane</location>
        <topology evidence="1">Multi-pass membrane protein</topology>
    </subcellularLocation>
</comment>
<sequence length="571" mass="61655">LKSWYSKHEKIVNEITPQGNTVLHIAAKRGHANFVNELVGLEPELVKKANCKGDTALHEAARRGYANVVEALLGHGRNAVVPLVDKDVEGLQAAEIEDLISFQNAEKNTALHEAAKGGHGDVVSVLLKYNEDVASDVNQAGESPLFKACEEGHLKVVRQLLRSAPSLHYDRSYDKKTFLHAALLGGHKDVAAYLLRELPELAKSSDKFGSTPLHLATFREAKHTEIVKELLRVDSSACYKFDGKGMAPVHVAAVKGHASILEEILNYRPDCIELCDQKHKQNVLHLAVENEQSDVIRYLLRKKRLEMSELINEPDKDGNTPLHLATIKDSLQMVNLLLSPSLSRASLNLNVKAVNKAGHTALDITQIKGGHSFAQLSVWKALTRAGCIHGEGLQEALKGNPISPTAKVNKPNCNCKSISNSGDESLQKMAETLSVVAALIATVTFAAAFTVPGGLHEGPGSKEEIGTALMINRVVFKVFVISDTVAMCSSMIVALILVWAVPGVPGLLAGAVGWGLKILWVALGGMVVTFVTAIYLVVAPKCLWLAVFVCILGSSTPFIVSPLVIDSARRN</sequence>
<name>A0AA38GKS0_TAXCH</name>
<dbReference type="PROSITE" id="PS50297">
    <property type="entry name" value="ANK_REP_REGION"/>
    <property type="match status" value="4"/>
</dbReference>
<dbReference type="Proteomes" id="UP000824469">
    <property type="component" value="Unassembled WGS sequence"/>
</dbReference>
<evidence type="ECO:0000256" key="1">
    <source>
        <dbReference type="ARBA" id="ARBA00004141"/>
    </source>
</evidence>
<feature type="transmembrane region" description="Helical" evidence="8">
    <location>
        <begin position="543"/>
        <end position="565"/>
    </location>
</feature>
<evidence type="ECO:0000259" key="9">
    <source>
        <dbReference type="Pfam" id="PF13962"/>
    </source>
</evidence>
<gene>
    <name evidence="10" type="ORF">KI387_004489</name>
</gene>
<keyword evidence="2 8" id="KW-0812">Transmembrane</keyword>
<proteinExistence type="predicted"/>
<protein>
    <recommendedName>
        <fullName evidence="9">PGG domain-containing protein</fullName>
    </recommendedName>
</protein>
<dbReference type="PROSITE" id="PS50088">
    <property type="entry name" value="ANK_REPEAT"/>
    <property type="match status" value="5"/>
</dbReference>
<evidence type="ECO:0000313" key="10">
    <source>
        <dbReference type="EMBL" id="KAH9324311.1"/>
    </source>
</evidence>
<feature type="repeat" description="ANK" evidence="7">
    <location>
        <begin position="317"/>
        <end position="339"/>
    </location>
</feature>
<feature type="repeat" description="ANK" evidence="7">
    <location>
        <begin position="18"/>
        <end position="39"/>
    </location>
</feature>
<dbReference type="PANTHER" id="PTHR24186:SF50">
    <property type="entry name" value="ANKYRIN REPEAT-CONTAINING PROTEIN ITN1-LIKE ISOFORM X1"/>
    <property type="match status" value="1"/>
</dbReference>
<dbReference type="SMART" id="SM00248">
    <property type="entry name" value="ANK"/>
    <property type="match status" value="9"/>
</dbReference>
<accession>A0AA38GKS0</accession>
<evidence type="ECO:0000256" key="5">
    <source>
        <dbReference type="ARBA" id="ARBA00023043"/>
    </source>
</evidence>
<dbReference type="EMBL" id="JAHRHJ020000002">
    <property type="protein sequence ID" value="KAH9324311.1"/>
    <property type="molecule type" value="Genomic_DNA"/>
</dbReference>
<dbReference type="GO" id="GO:0005886">
    <property type="term" value="C:plasma membrane"/>
    <property type="evidence" value="ECO:0007669"/>
    <property type="project" value="TreeGrafter"/>
</dbReference>
<evidence type="ECO:0000256" key="3">
    <source>
        <dbReference type="ARBA" id="ARBA00022737"/>
    </source>
</evidence>
<evidence type="ECO:0000256" key="2">
    <source>
        <dbReference type="ARBA" id="ARBA00022692"/>
    </source>
</evidence>
<evidence type="ECO:0000313" key="11">
    <source>
        <dbReference type="Proteomes" id="UP000824469"/>
    </source>
</evidence>
<feature type="non-terminal residue" evidence="10">
    <location>
        <position position="1"/>
    </location>
</feature>
<keyword evidence="6 8" id="KW-0472">Membrane</keyword>
<comment type="caution">
    <text evidence="10">The sequence shown here is derived from an EMBL/GenBank/DDBJ whole genome shotgun (WGS) entry which is preliminary data.</text>
</comment>
<feature type="repeat" description="ANK" evidence="7">
    <location>
        <begin position="106"/>
        <end position="138"/>
    </location>
</feature>
<feature type="transmembrane region" description="Helical" evidence="8">
    <location>
        <begin position="433"/>
        <end position="453"/>
    </location>
</feature>
<dbReference type="SUPFAM" id="SSF48403">
    <property type="entry name" value="Ankyrin repeat"/>
    <property type="match status" value="1"/>
</dbReference>
<reference evidence="10 11" key="1">
    <citation type="journal article" date="2021" name="Nat. Plants">
        <title>The Taxus genome provides insights into paclitaxel biosynthesis.</title>
        <authorList>
            <person name="Xiong X."/>
            <person name="Gou J."/>
            <person name="Liao Q."/>
            <person name="Li Y."/>
            <person name="Zhou Q."/>
            <person name="Bi G."/>
            <person name="Li C."/>
            <person name="Du R."/>
            <person name="Wang X."/>
            <person name="Sun T."/>
            <person name="Guo L."/>
            <person name="Liang H."/>
            <person name="Lu P."/>
            <person name="Wu Y."/>
            <person name="Zhang Z."/>
            <person name="Ro D.K."/>
            <person name="Shang Y."/>
            <person name="Huang S."/>
            <person name="Yan J."/>
        </authorList>
    </citation>
    <scope>NUCLEOTIDE SEQUENCE [LARGE SCALE GENOMIC DNA]</scope>
    <source>
        <strain evidence="10">Ta-2019</strain>
    </source>
</reference>
<feature type="transmembrane region" description="Helical" evidence="8">
    <location>
        <begin position="518"/>
        <end position="538"/>
    </location>
</feature>
<dbReference type="Pfam" id="PF12796">
    <property type="entry name" value="Ank_2"/>
    <property type="match status" value="4"/>
</dbReference>
<dbReference type="PANTHER" id="PTHR24186">
    <property type="entry name" value="PROTEIN PHOSPHATASE 1 REGULATORY SUBUNIT"/>
    <property type="match status" value="1"/>
</dbReference>
<evidence type="ECO:0000256" key="7">
    <source>
        <dbReference type="PROSITE-ProRule" id="PRU00023"/>
    </source>
</evidence>
<dbReference type="Pfam" id="PF13962">
    <property type="entry name" value="PGG"/>
    <property type="match status" value="1"/>
</dbReference>
<keyword evidence="4 8" id="KW-1133">Transmembrane helix</keyword>
<keyword evidence="11" id="KW-1185">Reference proteome</keyword>
<feature type="domain" description="PGG" evidence="9">
    <location>
        <begin position="424"/>
        <end position="537"/>
    </location>
</feature>
<feature type="repeat" description="ANK" evidence="7">
    <location>
        <begin position="52"/>
        <end position="78"/>
    </location>
</feature>
<feature type="non-terminal residue" evidence="10">
    <location>
        <position position="571"/>
    </location>
</feature>
<dbReference type="AlphaFoldDB" id="A0AA38GKS0"/>
<organism evidence="10 11">
    <name type="scientific">Taxus chinensis</name>
    <name type="common">Chinese yew</name>
    <name type="synonym">Taxus wallichiana var. chinensis</name>
    <dbReference type="NCBI Taxonomy" id="29808"/>
    <lineage>
        <taxon>Eukaryota</taxon>
        <taxon>Viridiplantae</taxon>
        <taxon>Streptophyta</taxon>
        <taxon>Embryophyta</taxon>
        <taxon>Tracheophyta</taxon>
        <taxon>Spermatophyta</taxon>
        <taxon>Pinopsida</taxon>
        <taxon>Pinidae</taxon>
        <taxon>Conifers II</taxon>
        <taxon>Cupressales</taxon>
        <taxon>Taxaceae</taxon>
        <taxon>Taxus</taxon>
    </lineage>
</organism>
<evidence type="ECO:0000256" key="4">
    <source>
        <dbReference type="ARBA" id="ARBA00022989"/>
    </source>
</evidence>
<dbReference type="OMA" id="MCTSMIV"/>
<evidence type="ECO:0000256" key="8">
    <source>
        <dbReference type="SAM" id="Phobius"/>
    </source>
</evidence>
<keyword evidence="3" id="KW-0677">Repeat</keyword>
<feature type="transmembrane region" description="Helical" evidence="8">
    <location>
        <begin position="474"/>
        <end position="498"/>
    </location>
</feature>
<dbReference type="InterPro" id="IPR002110">
    <property type="entry name" value="Ankyrin_rpt"/>
</dbReference>
<keyword evidence="5 7" id="KW-0040">ANK repeat</keyword>
<dbReference type="InterPro" id="IPR026961">
    <property type="entry name" value="PGG_dom"/>
</dbReference>
<evidence type="ECO:0000256" key="6">
    <source>
        <dbReference type="ARBA" id="ARBA00023136"/>
    </source>
</evidence>
<dbReference type="Gene3D" id="1.25.40.20">
    <property type="entry name" value="Ankyrin repeat-containing domain"/>
    <property type="match status" value="3"/>
</dbReference>